<gene>
    <name evidence="3" type="ORF">FC701_19140</name>
</gene>
<evidence type="ECO:0000313" key="4">
    <source>
        <dbReference type="Proteomes" id="UP000305524"/>
    </source>
</evidence>
<organism evidence="3 4">
    <name type="scientific">Bacillus mycoides</name>
    <dbReference type="NCBI Taxonomy" id="1405"/>
    <lineage>
        <taxon>Bacteria</taxon>
        <taxon>Bacillati</taxon>
        <taxon>Bacillota</taxon>
        <taxon>Bacilli</taxon>
        <taxon>Bacillales</taxon>
        <taxon>Bacillaceae</taxon>
        <taxon>Bacillus</taxon>
        <taxon>Bacillus cereus group</taxon>
    </lineage>
</organism>
<dbReference type="PANTHER" id="PTHR34978">
    <property type="entry name" value="POSSIBLE SENSOR-TRANSDUCER PROTEIN BLAR"/>
    <property type="match status" value="1"/>
</dbReference>
<name>A0A4U3A6S3_BACMY</name>
<dbReference type="PANTHER" id="PTHR34978:SF3">
    <property type="entry name" value="SLR0241 PROTEIN"/>
    <property type="match status" value="1"/>
</dbReference>
<accession>A0A4U3A6S3</accession>
<reference evidence="3 4" key="1">
    <citation type="journal article" date="2019" name="Environ. Microbiol.">
        <title>An active ?-lactamase is a part of an orchestrated cell wall stress resistance network of Bacillus subtilis and related rhizosphere species.</title>
        <authorList>
            <person name="Bucher T."/>
            <person name="Keren-Paz A."/>
            <person name="Hausser J."/>
            <person name="Olender T."/>
            <person name="Cytryn E."/>
            <person name="Kolodkin-Gal I."/>
        </authorList>
    </citation>
    <scope>NUCLEOTIDE SEQUENCE [LARGE SCALE GENOMIC DNA]</scope>
    <source>
        <strain evidence="3 4">I186</strain>
    </source>
</reference>
<sequence>MIEIFQKIYLPNIFDWVIDTSIMVSILVGFILCIKVILRNKLTARWHYALWLILIVRLILPWSRDSSFSIYSILSRGYEHPYSYMQKNTKVQLEKKINEPKAYTFIPQERNEKEKGIVPPNTIENTWHISMYDIFLYVWLLGVVCLGSFIIIANKRLYIYIKKQPAITDEKVVSIFENCKEVMSIKQNISLLLAGKISNPTLLGFKKPRILLCEKHMQKLDDNQLRYIFYHELAHVKLII</sequence>
<keyword evidence="1" id="KW-1133">Transmembrane helix</keyword>
<keyword evidence="1" id="KW-0472">Membrane</keyword>
<feature type="transmembrane region" description="Helical" evidence="1">
    <location>
        <begin position="134"/>
        <end position="153"/>
    </location>
</feature>
<feature type="transmembrane region" description="Helical" evidence="1">
    <location>
        <begin position="46"/>
        <end position="63"/>
    </location>
</feature>
<evidence type="ECO:0000259" key="2">
    <source>
        <dbReference type="Pfam" id="PF05569"/>
    </source>
</evidence>
<dbReference type="EMBL" id="SZOD01000475">
    <property type="protein sequence ID" value="TKI83049.1"/>
    <property type="molecule type" value="Genomic_DNA"/>
</dbReference>
<dbReference type="Proteomes" id="UP000305524">
    <property type="component" value="Unassembled WGS sequence"/>
</dbReference>
<feature type="transmembrane region" description="Helical" evidence="1">
    <location>
        <begin position="13"/>
        <end position="34"/>
    </location>
</feature>
<dbReference type="RefSeq" id="WP_137058318.1">
    <property type="nucleotide sequence ID" value="NZ_SZOD01000475.1"/>
</dbReference>
<keyword evidence="1" id="KW-0812">Transmembrane</keyword>
<evidence type="ECO:0000256" key="1">
    <source>
        <dbReference type="SAM" id="Phobius"/>
    </source>
</evidence>
<evidence type="ECO:0000313" key="3">
    <source>
        <dbReference type="EMBL" id="TKI83049.1"/>
    </source>
</evidence>
<comment type="caution">
    <text evidence="3">The sequence shown here is derived from an EMBL/GenBank/DDBJ whole genome shotgun (WGS) entry which is preliminary data.</text>
</comment>
<dbReference type="InterPro" id="IPR008756">
    <property type="entry name" value="Peptidase_M56"/>
</dbReference>
<protein>
    <recommendedName>
        <fullName evidence="2">Peptidase M56 domain-containing protein</fullName>
    </recommendedName>
</protein>
<dbReference type="AlphaFoldDB" id="A0A4U3A6S3"/>
<dbReference type="InterPro" id="IPR052173">
    <property type="entry name" value="Beta-lactam_resp_regulator"/>
</dbReference>
<dbReference type="Pfam" id="PF05569">
    <property type="entry name" value="Peptidase_M56"/>
    <property type="match status" value="1"/>
</dbReference>
<proteinExistence type="predicted"/>
<feature type="domain" description="Peptidase M56" evidence="2">
    <location>
        <begin position="17"/>
        <end position="237"/>
    </location>
</feature>